<reference evidence="2 3" key="1">
    <citation type="journal article" date="2014" name="PLoS Genet.">
        <title>Analysis of the Phlebiopsis gigantea genome, transcriptome and secretome provides insight into its pioneer colonization strategies of wood.</title>
        <authorList>
            <person name="Hori C."/>
            <person name="Ishida T."/>
            <person name="Igarashi K."/>
            <person name="Samejima M."/>
            <person name="Suzuki H."/>
            <person name="Master E."/>
            <person name="Ferreira P."/>
            <person name="Ruiz-Duenas F.J."/>
            <person name="Held B."/>
            <person name="Canessa P."/>
            <person name="Larrondo L.F."/>
            <person name="Schmoll M."/>
            <person name="Druzhinina I.S."/>
            <person name="Kubicek C.P."/>
            <person name="Gaskell J.A."/>
            <person name="Kersten P."/>
            <person name="St John F."/>
            <person name="Glasner J."/>
            <person name="Sabat G."/>
            <person name="Splinter BonDurant S."/>
            <person name="Syed K."/>
            <person name="Yadav J."/>
            <person name="Mgbeahuruike A.C."/>
            <person name="Kovalchuk A."/>
            <person name="Asiegbu F.O."/>
            <person name="Lackner G."/>
            <person name="Hoffmeister D."/>
            <person name="Rencoret J."/>
            <person name="Gutierrez A."/>
            <person name="Sun H."/>
            <person name="Lindquist E."/>
            <person name="Barry K."/>
            <person name="Riley R."/>
            <person name="Grigoriev I.V."/>
            <person name="Henrissat B."/>
            <person name="Kues U."/>
            <person name="Berka R.M."/>
            <person name="Martinez A.T."/>
            <person name="Covert S.F."/>
            <person name="Blanchette R.A."/>
            <person name="Cullen D."/>
        </authorList>
    </citation>
    <scope>NUCLEOTIDE SEQUENCE [LARGE SCALE GENOMIC DNA]</scope>
    <source>
        <strain evidence="2 3">11061_1 CR5-6</strain>
    </source>
</reference>
<dbReference type="SUPFAM" id="SSF57701">
    <property type="entry name" value="Zn2/Cys6 DNA-binding domain"/>
    <property type="match status" value="1"/>
</dbReference>
<evidence type="ECO:0000313" key="2">
    <source>
        <dbReference type="EMBL" id="KIP05149.1"/>
    </source>
</evidence>
<dbReference type="PROSITE" id="PS50048">
    <property type="entry name" value="ZN2_CY6_FUNGAL_2"/>
    <property type="match status" value="1"/>
</dbReference>
<sequence>MARTCLACRTRKMRCDGATPECGPCSRARKPLNCTYSDKSLIQRDTNLLPKGAACLPCRRKKKVCIYCGCTALIFKARVEMRCREAVLQYLPSRG</sequence>
<evidence type="ECO:0000259" key="1">
    <source>
        <dbReference type="PROSITE" id="PS50048"/>
    </source>
</evidence>
<dbReference type="Proteomes" id="UP000053257">
    <property type="component" value="Unassembled WGS sequence"/>
</dbReference>
<name>A0A0C3NJN2_PHLG1</name>
<dbReference type="InterPro" id="IPR001138">
    <property type="entry name" value="Zn2Cys6_DnaBD"/>
</dbReference>
<proteinExistence type="predicted"/>
<protein>
    <recommendedName>
        <fullName evidence="1">Zn(2)-C6 fungal-type domain-containing protein</fullName>
    </recommendedName>
</protein>
<dbReference type="Pfam" id="PF00172">
    <property type="entry name" value="Zn_clus"/>
    <property type="match status" value="1"/>
</dbReference>
<dbReference type="HOGENOM" id="CLU_2373508_0_0_1"/>
<dbReference type="SMART" id="SM00066">
    <property type="entry name" value="GAL4"/>
    <property type="match status" value="1"/>
</dbReference>
<dbReference type="GO" id="GO:0000981">
    <property type="term" value="F:DNA-binding transcription factor activity, RNA polymerase II-specific"/>
    <property type="evidence" value="ECO:0007669"/>
    <property type="project" value="InterPro"/>
</dbReference>
<dbReference type="PROSITE" id="PS00463">
    <property type="entry name" value="ZN2_CY6_FUNGAL_1"/>
    <property type="match status" value="1"/>
</dbReference>
<dbReference type="OrthoDB" id="2017365at2759"/>
<dbReference type="EMBL" id="KN840551">
    <property type="protein sequence ID" value="KIP05149.1"/>
    <property type="molecule type" value="Genomic_DNA"/>
</dbReference>
<accession>A0A0C3NJN2</accession>
<dbReference type="AlphaFoldDB" id="A0A0C3NJN2"/>
<dbReference type="InterPro" id="IPR036864">
    <property type="entry name" value="Zn2-C6_fun-type_DNA-bd_sf"/>
</dbReference>
<dbReference type="Gene3D" id="4.10.240.10">
    <property type="entry name" value="Zn(2)-C6 fungal-type DNA-binding domain"/>
    <property type="match status" value="1"/>
</dbReference>
<evidence type="ECO:0000313" key="3">
    <source>
        <dbReference type="Proteomes" id="UP000053257"/>
    </source>
</evidence>
<keyword evidence="3" id="KW-1185">Reference proteome</keyword>
<organism evidence="2 3">
    <name type="scientific">Phlebiopsis gigantea (strain 11061_1 CR5-6)</name>
    <name type="common">White-rot fungus</name>
    <name type="synonym">Peniophora gigantea</name>
    <dbReference type="NCBI Taxonomy" id="745531"/>
    <lineage>
        <taxon>Eukaryota</taxon>
        <taxon>Fungi</taxon>
        <taxon>Dikarya</taxon>
        <taxon>Basidiomycota</taxon>
        <taxon>Agaricomycotina</taxon>
        <taxon>Agaricomycetes</taxon>
        <taxon>Polyporales</taxon>
        <taxon>Phanerochaetaceae</taxon>
        <taxon>Phlebiopsis</taxon>
    </lineage>
</organism>
<dbReference type="GO" id="GO:0008270">
    <property type="term" value="F:zinc ion binding"/>
    <property type="evidence" value="ECO:0007669"/>
    <property type="project" value="InterPro"/>
</dbReference>
<feature type="domain" description="Zn(2)-C6 fungal-type" evidence="1">
    <location>
        <begin position="4"/>
        <end position="36"/>
    </location>
</feature>
<gene>
    <name evidence="2" type="ORF">PHLGIDRAFT_164926</name>
</gene>